<gene>
    <name evidence="18" type="ORF">C6P46_004047</name>
</gene>
<evidence type="ECO:0000256" key="7">
    <source>
        <dbReference type="ARBA" id="ARBA00022490"/>
    </source>
</evidence>
<evidence type="ECO:0000256" key="9">
    <source>
        <dbReference type="ARBA" id="ARBA00022701"/>
    </source>
</evidence>
<keyword evidence="14" id="KW-0131">Cell cycle</keyword>
<evidence type="ECO:0000256" key="13">
    <source>
        <dbReference type="ARBA" id="ARBA00023242"/>
    </source>
</evidence>
<protein>
    <recommendedName>
        <fullName evidence="5">DASH complex subunit DAD1</fullName>
    </recommendedName>
    <alternativeName>
        <fullName evidence="16">Outer kinetochore protein DAD1</fullName>
    </alternativeName>
</protein>
<dbReference type="GO" id="GO:0051010">
    <property type="term" value="F:microtubule plus-end binding"/>
    <property type="evidence" value="ECO:0007669"/>
    <property type="project" value="TreeGrafter"/>
</dbReference>
<evidence type="ECO:0000256" key="5">
    <source>
        <dbReference type="ARBA" id="ARBA00020261"/>
    </source>
</evidence>
<dbReference type="AlphaFoldDB" id="A0A9P6W3N1"/>
<comment type="similarity">
    <text evidence="4">Belongs to the DASH complex DAD1 family.</text>
</comment>
<keyword evidence="12" id="KW-0206">Cytoskeleton</keyword>
<evidence type="ECO:0000256" key="6">
    <source>
        <dbReference type="ARBA" id="ARBA00022454"/>
    </source>
</evidence>
<dbReference type="GO" id="GO:0051301">
    <property type="term" value="P:cell division"/>
    <property type="evidence" value="ECO:0007669"/>
    <property type="project" value="UniProtKB-KW"/>
</dbReference>
<evidence type="ECO:0000256" key="17">
    <source>
        <dbReference type="SAM" id="MobiDB-lite"/>
    </source>
</evidence>
<comment type="subcellular location">
    <subcellularLocation>
        <location evidence="3">Chromosome</location>
        <location evidence="3">Centromere</location>
        <location evidence="3">Kinetochore</location>
    </subcellularLocation>
    <subcellularLocation>
        <location evidence="2">Cytoplasm</location>
        <location evidence="2">Cytoskeleton</location>
        <location evidence="2">Spindle</location>
    </subcellularLocation>
    <subcellularLocation>
        <location evidence="1">Nucleus</location>
    </subcellularLocation>
</comment>
<evidence type="ECO:0000256" key="14">
    <source>
        <dbReference type="ARBA" id="ARBA00023306"/>
    </source>
</evidence>
<feature type="region of interest" description="Disordered" evidence="17">
    <location>
        <begin position="95"/>
        <end position="115"/>
    </location>
</feature>
<evidence type="ECO:0000313" key="19">
    <source>
        <dbReference type="Proteomes" id="UP000777482"/>
    </source>
</evidence>
<keyword evidence="10" id="KW-0498">Mitosis</keyword>
<accession>A0A9P6W3N1</accession>
<dbReference type="Pfam" id="PF08649">
    <property type="entry name" value="DASH_Dad1"/>
    <property type="match status" value="1"/>
</dbReference>
<organism evidence="18 19">
    <name type="scientific">Rhodotorula mucilaginosa</name>
    <name type="common">Yeast</name>
    <name type="synonym">Rhodotorula rubra</name>
    <dbReference type="NCBI Taxonomy" id="5537"/>
    <lineage>
        <taxon>Eukaryota</taxon>
        <taxon>Fungi</taxon>
        <taxon>Dikarya</taxon>
        <taxon>Basidiomycota</taxon>
        <taxon>Pucciniomycotina</taxon>
        <taxon>Microbotryomycetes</taxon>
        <taxon>Sporidiobolales</taxon>
        <taxon>Sporidiobolaceae</taxon>
        <taxon>Rhodotorula</taxon>
    </lineage>
</organism>
<proteinExistence type="inferred from homology"/>
<dbReference type="PANTHER" id="PTHR28025">
    <property type="entry name" value="DASH COMPLEX SUBUNIT DAD1"/>
    <property type="match status" value="1"/>
</dbReference>
<evidence type="ECO:0000256" key="15">
    <source>
        <dbReference type="ARBA" id="ARBA00023328"/>
    </source>
</evidence>
<evidence type="ECO:0000256" key="4">
    <source>
        <dbReference type="ARBA" id="ARBA00010146"/>
    </source>
</evidence>
<dbReference type="EMBL" id="PUHQ01000036">
    <property type="protein sequence ID" value="KAG0661276.1"/>
    <property type="molecule type" value="Genomic_DNA"/>
</dbReference>
<dbReference type="GO" id="GO:0005876">
    <property type="term" value="C:spindle microtubule"/>
    <property type="evidence" value="ECO:0007669"/>
    <property type="project" value="TreeGrafter"/>
</dbReference>
<dbReference type="Proteomes" id="UP000777482">
    <property type="component" value="Unassembled WGS sequence"/>
</dbReference>
<dbReference type="OrthoDB" id="5566853at2759"/>
<keyword evidence="7" id="KW-0963">Cytoplasm</keyword>
<dbReference type="GO" id="GO:0044732">
    <property type="term" value="C:mitotic spindle pole body"/>
    <property type="evidence" value="ECO:0007669"/>
    <property type="project" value="TreeGrafter"/>
</dbReference>
<keyword evidence="6" id="KW-0158">Chromosome</keyword>
<keyword evidence="11" id="KW-0995">Kinetochore</keyword>
<comment type="caution">
    <text evidence="18">The sequence shown here is derived from an EMBL/GenBank/DDBJ whole genome shotgun (WGS) entry which is preliminary data.</text>
</comment>
<dbReference type="GO" id="GO:0072686">
    <property type="term" value="C:mitotic spindle"/>
    <property type="evidence" value="ECO:0007669"/>
    <property type="project" value="InterPro"/>
</dbReference>
<keyword evidence="9" id="KW-0493">Microtubule</keyword>
<keyword evidence="13" id="KW-0539">Nucleus</keyword>
<evidence type="ECO:0000256" key="16">
    <source>
        <dbReference type="ARBA" id="ARBA00030566"/>
    </source>
</evidence>
<keyword evidence="8" id="KW-0132">Cell division</keyword>
<keyword evidence="15" id="KW-0137">Centromere</keyword>
<dbReference type="PANTHER" id="PTHR28025:SF1">
    <property type="entry name" value="DASH COMPLEX SUBUNIT DAD1"/>
    <property type="match status" value="1"/>
</dbReference>
<keyword evidence="19" id="KW-1185">Reference proteome</keyword>
<reference evidence="18 19" key="1">
    <citation type="submission" date="2020-11" db="EMBL/GenBank/DDBJ databases">
        <title>Kefir isolates.</title>
        <authorList>
            <person name="Marcisauskas S."/>
            <person name="Kim Y."/>
            <person name="Blasche S."/>
        </authorList>
    </citation>
    <scope>NUCLEOTIDE SEQUENCE [LARGE SCALE GENOMIC DNA]</scope>
    <source>
        <strain evidence="18 19">KR</strain>
    </source>
</reference>
<dbReference type="GO" id="GO:0042729">
    <property type="term" value="C:DASH complex"/>
    <property type="evidence" value="ECO:0007669"/>
    <property type="project" value="InterPro"/>
</dbReference>
<evidence type="ECO:0000256" key="2">
    <source>
        <dbReference type="ARBA" id="ARBA00004186"/>
    </source>
</evidence>
<evidence type="ECO:0000256" key="10">
    <source>
        <dbReference type="ARBA" id="ARBA00022776"/>
    </source>
</evidence>
<name>A0A9P6W3N1_RHOMI</name>
<evidence type="ECO:0000313" key="18">
    <source>
        <dbReference type="EMBL" id="KAG0661276.1"/>
    </source>
</evidence>
<evidence type="ECO:0000256" key="11">
    <source>
        <dbReference type="ARBA" id="ARBA00022838"/>
    </source>
</evidence>
<evidence type="ECO:0000256" key="1">
    <source>
        <dbReference type="ARBA" id="ARBA00004123"/>
    </source>
</evidence>
<evidence type="ECO:0000256" key="8">
    <source>
        <dbReference type="ARBA" id="ARBA00022618"/>
    </source>
</evidence>
<evidence type="ECO:0000256" key="3">
    <source>
        <dbReference type="ARBA" id="ARBA00004629"/>
    </source>
</evidence>
<dbReference type="InterPro" id="IPR013958">
    <property type="entry name" value="DASH_Dad1"/>
</dbReference>
<evidence type="ECO:0000256" key="12">
    <source>
        <dbReference type="ARBA" id="ARBA00023212"/>
    </source>
</evidence>
<sequence length="115" mass="12378">MSTAHDSTAFERERDKLVAEIAENLGKCVTAVNQLNRNIEDVTSVDGGFSAVYSTWSRFQRALETGSYADSDQPPVEILARDNDETVRLPVGIAPGRGETVLRPPTAAAPASSDQ</sequence>